<feature type="region of interest" description="Disordered" evidence="1">
    <location>
        <begin position="125"/>
        <end position="153"/>
    </location>
</feature>
<dbReference type="InterPro" id="IPR052894">
    <property type="entry name" value="AsmA-related"/>
</dbReference>
<evidence type="ECO:0000313" key="3">
    <source>
        <dbReference type="EMBL" id="MBB3047414.1"/>
    </source>
</evidence>
<dbReference type="EMBL" id="JACHWY010000001">
    <property type="protein sequence ID" value="MBB3047414.1"/>
    <property type="molecule type" value="Genomic_DNA"/>
</dbReference>
<evidence type="ECO:0000259" key="2">
    <source>
        <dbReference type="Pfam" id="PF05170"/>
    </source>
</evidence>
<dbReference type="InterPro" id="IPR007844">
    <property type="entry name" value="AsmA"/>
</dbReference>
<dbReference type="PANTHER" id="PTHR30441">
    <property type="entry name" value="DUF748 DOMAIN-CONTAINING PROTEIN"/>
    <property type="match status" value="1"/>
</dbReference>
<dbReference type="GO" id="GO:0005886">
    <property type="term" value="C:plasma membrane"/>
    <property type="evidence" value="ECO:0007669"/>
    <property type="project" value="TreeGrafter"/>
</dbReference>
<proteinExistence type="predicted"/>
<evidence type="ECO:0000313" key="4">
    <source>
        <dbReference type="Proteomes" id="UP000537130"/>
    </source>
</evidence>
<comment type="caution">
    <text evidence="3">The sequence shown here is derived from an EMBL/GenBank/DDBJ whole genome shotgun (WGS) entry which is preliminary data.</text>
</comment>
<protein>
    <submittedName>
        <fullName evidence="3">AsmA protein</fullName>
    </submittedName>
</protein>
<dbReference type="GO" id="GO:0090313">
    <property type="term" value="P:regulation of protein targeting to membrane"/>
    <property type="evidence" value="ECO:0007669"/>
    <property type="project" value="TreeGrafter"/>
</dbReference>
<dbReference type="Pfam" id="PF05170">
    <property type="entry name" value="AsmA"/>
    <property type="match status" value="1"/>
</dbReference>
<dbReference type="RefSeq" id="WP_183410037.1">
    <property type="nucleotide sequence ID" value="NZ_JACHWY010000001.1"/>
</dbReference>
<sequence>MPAALRYLLFALAGLLVLGAVAIGGILLLLDPNDYKPHIEKAAETHTRLDLQLDGDIGWSFIPLGLELNKVSASLDDAPFVELDKLVARVSLRSLIAMQPAVHRFELAGLELNLVKAEDGSGNWERVMPEGSGQAATEKAAEEKAPTESSDSGELQFNVSEVAISDMRLHYHDKVTGQKVTLDDFALNASNIKPGAAFPLDLQFHLATTEPTLDINTQLSTRLTLGEAFQQFLLQELNGTIKLQGEPTNNQPVELALSGKVDASLADSRIQLAPLNVSVNQMQLSTQLDVKQFDTTPQLSGNLNIAEFSARKLLTQLGISLPPMQDSTTLEKVALDATLGGKPGQITIKPLTLQLDSSKLSGEVRYTLDSGALFSRLNLNALNADRYLPPQTETTAEAESTPEAPTAAETDLLPLETLRGLNLDIGLTAGELIANQIAIKQLKLQATAAKGMIKISPLSGQLYEGAFNANATIDGSSDNPRWQVQANVSDVKTLPLLTQLAEMQQFSGRANINLDLNTRGNRVSVLRNNAKGKADFAIAEGRLEGTSMSAYACQGIALMNKETIDTSAWPKVTDFENLSGAITINGNSIKNQALTAQLKGMALEGEGDVNIDSMELDYRAGLRILGNVHGDPACRVNEKLKNLIIPVKCEGALAGEEGLPCKFDTVRFRETVKDMAKAEAKQKANEEIDRGKEKLKEKAAEKFQKLFGR</sequence>
<accession>A0A7W4W5U5</accession>
<organism evidence="3 4">
    <name type="scientific">Litorivivens lipolytica</name>
    <dbReference type="NCBI Taxonomy" id="1524264"/>
    <lineage>
        <taxon>Bacteria</taxon>
        <taxon>Pseudomonadati</taxon>
        <taxon>Pseudomonadota</taxon>
        <taxon>Gammaproteobacteria</taxon>
        <taxon>Litorivivens</taxon>
    </lineage>
</organism>
<feature type="domain" description="AsmA" evidence="2">
    <location>
        <begin position="1"/>
        <end position="585"/>
    </location>
</feature>
<keyword evidence="4" id="KW-1185">Reference proteome</keyword>
<dbReference type="AlphaFoldDB" id="A0A7W4W5U5"/>
<name>A0A7W4W5U5_9GAMM</name>
<dbReference type="PANTHER" id="PTHR30441:SF4">
    <property type="entry name" value="PROTEIN ASMA"/>
    <property type="match status" value="1"/>
</dbReference>
<reference evidence="3 4" key="1">
    <citation type="submission" date="2020-08" db="EMBL/GenBank/DDBJ databases">
        <title>Genomic Encyclopedia of Type Strains, Phase III (KMG-III): the genomes of soil and plant-associated and newly described type strains.</title>
        <authorList>
            <person name="Whitman W."/>
        </authorList>
    </citation>
    <scope>NUCLEOTIDE SEQUENCE [LARGE SCALE GENOMIC DNA]</scope>
    <source>
        <strain evidence="3 4">CECT 8654</strain>
    </source>
</reference>
<evidence type="ECO:0000256" key="1">
    <source>
        <dbReference type="SAM" id="MobiDB-lite"/>
    </source>
</evidence>
<dbReference type="Proteomes" id="UP000537130">
    <property type="component" value="Unassembled WGS sequence"/>
</dbReference>
<gene>
    <name evidence="3" type="ORF">FHR99_001650</name>
</gene>